<keyword evidence="2" id="KW-1185">Reference proteome</keyword>
<dbReference type="AlphaFoldDB" id="A0AAD1SR82"/>
<evidence type="ECO:0000313" key="1">
    <source>
        <dbReference type="EMBL" id="CAH2308054.1"/>
    </source>
</evidence>
<name>A0AAD1SR82_PELCU</name>
<dbReference type="Proteomes" id="UP001295444">
    <property type="component" value="Chromosome 07"/>
</dbReference>
<evidence type="ECO:0000313" key="2">
    <source>
        <dbReference type="Proteomes" id="UP001295444"/>
    </source>
</evidence>
<gene>
    <name evidence="1" type="ORF">PECUL_23A040932</name>
</gene>
<proteinExistence type="predicted"/>
<dbReference type="EMBL" id="OW240918">
    <property type="protein sequence ID" value="CAH2308054.1"/>
    <property type="molecule type" value="Genomic_DNA"/>
</dbReference>
<organism evidence="1 2">
    <name type="scientific">Pelobates cultripes</name>
    <name type="common">Western spadefoot toad</name>
    <dbReference type="NCBI Taxonomy" id="61616"/>
    <lineage>
        <taxon>Eukaryota</taxon>
        <taxon>Metazoa</taxon>
        <taxon>Chordata</taxon>
        <taxon>Craniata</taxon>
        <taxon>Vertebrata</taxon>
        <taxon>Euteleostomi</taxon>
        <taxon>Amphibia</taxon>
        <taxon>Batrachia</taxon>
        <taxon>Anura</taxon>
        <taxon>Pelobatoidea</taxon>
        <taxon>Pelobatidae</taxon>
        <taxon>Pelobates</taxon>
    </lineage>
</organism>
<reference evidence="1" key="1">
    <citation type="submission" date="2022-03" db="EMBL/GenBank/DDBJ databases">
        <authorList>
            <person name="Alioto T."/>
            <person name="Alioto T."/>
            <person name="Gomez Garrido J."/>
        </authorList>
    </citation>
    <scope>NUCLEOTIDE SEQUENCE</scope>
</reference>
<protein>
    <submittedName>
        <fullName evidence="1">Uncharacterized protein</fullName>
    </submittedName>
</protein>
<accession>A0AAD1SR82</accession>
<sequence>MAQFMEDVSECKFGILYHTKNRGRINVTDVADSLYDEELKSMSDNLGKDNVLVVIDDLEDSSPQERNRILQNQPNKSFTHPVCELDLRPSLDMRLCKRTK</sequence>